<organism evidence="1 2">
    <name type="scientific">Dipteronia sinensis</name>
    <dbReference type="NCBI Taxonomy" id="43782"/>
    <lineage>
        <taxon>Eukaryota</taxon>
        <taxon>Viridiplantae</taxon>
        <taxon>Streptophyta</taxon>
        <taxon>Embryophyta</taxon>
        <taxon>Tracheophyta</taxon>
        <taxon>Spermatophyta</taxon>
        <taxon>Magnoliopsida</taxon>
        <taxon>eudicotyledons</taxon>
        <taxon>Gunneridae</taxon>
        <taxon>Pentapetalae</taxon>
        <taxon>rosids</taxon>
        <taxon>malvids</taxon>
        <taxon>Sapindales</taxon>
        <taxon>Sapindaceae</taxon>
        <taxon>Hippocastanoideae</taxon>
        <taxon>Acereae</taxon>
        <taxon>Dipteronia</taxon>
    </lineage>
</organism>
<evidence type="ECO:0000313" key="2">
    <source>
        <dbReference type="Proteomes" id="UP001281410"/>
    </source>
</evidence>
<name>A0AAE0AEX9_9ROSI</name>
<evidence type="ECO:0000313" key="1">
    <source>
        <dbReference type="EMBL" id="KAK3211997.1"/>
    </source>
</evidence>
<accession>A0AAE0AEX9</accession>
<dbReference type="Proteomes" id="UP001281410">
    <property type="component" value="Unassembled WGS sequence"/>
</dbReference>
<protein>
    <submittedName>
        <fullName evidence="1">Uncharacterized protein</fullName>
    </submittedName>
</protein>
<dbReference type="EMBL" id="JANJYJ010000005">
    <property type="protein sequence ID" value="KAK3211997.1"/>
    <property type="molecule type" value="Genomic_DNA"/>
</dbReference>
<dbReference type="AlphaFoldDB" id="A0AAE0AEX9"/>
<keyword evidence="2" id="KW-1185">Reference proteome</keyword>
<sequence>MRKVEVEDFEQLVEELEHALPLEIMDKTLENFGNDFEQLVKELEHGSMLCLLKSWISGAEDVALIEYVHLSGRTFRLGYERLNQKHINYLIELRNRSLCTYFQAPGHECACEFIALKKLHLNPLRAMHKAMANDCGLHQKSI</sequence>
<gene>
    <name evidence="1" type="ORF">Dsin_016703</name>
</gene>
<reference evidence="1" key="1">
    <citation type="journal article" date="2023" name="Plant J.">
        <title>Genome sequences and population genomics provide insights into the demographic history, inbreeding, and mutation load of two 'living fossil' tree species of Dipteronia.</title>
        <authorList>
            <person name="Feng Y."/>
            <person name="Comes H.P."/>
            <person name="Chen J."/>
            <person name="Zhu S."/>
            <person name="Lu R."/>
            <person name="Zhang X."/>
            <person name="Li P."/>
            <person name="Qiu J."/>
            <person name="Olsen K.M."/>
            <person name="Qiu Y."/>
        </authorList>
    </citation>
    <scope>NUCLEOTIDE SEQUENCE</scope>
    <source>
        <strain evidence="1">NBL</strain>
    </source>
</reference>
<proteinExistence type="predicted"/>
<comment type="caution">
    <text evidence="1">The sequence shown here is derived from an EMBL/GenBank/DDBJ whole genome shotgun (WGS) entry which is preliminary data.</text>
</comment>